<dbReference type="Proteomes" id="UP000253919">
    <property type="component" value="Unassembled WGS sequence"/>
</dbReference>
<protein>
    <submittedName>
        <fullName evidence="3">Putative threonine-rich GPI-anchored glycoprotein</fullName>
    </submittedName>
</protein>
<evidence type="ECO:0000256" key="1">
    <source>
        <dbReference type="SAM" id="SignalP"/>
    </source>
</evidence>
<reference evidence="3 4" key="1">
    <citation type="submission" date="2018-04" db="EMBL/GenBank/DDBJ databases">
        <title>Adhaeribacter sp. HMF7616 genome sequencing and assembly.</title>
        <authorList>
            <person name="Kang H."/>
            <person name="Kang J."/>
            <person name="Cha I."/>
            <person name="Kim H."/>
            <person name="Joh K."/>
        </authorList>
    </citation>
    <scope>NUCLEOTIDE SEQUENCE [LARGE SCALE GENOMIC DNA]</scope>
    <source>
        <strain evidence="3 4">HMF7616</strain>
    </source>
</reference>
<organism evidence="3 4">
    <name type="scientific">Adhaeribacter pallidiroseus</name>
    <dbReference type="NCBI Taxonomy" id="2072847"/>
    <lineage>
        <taxon>Bacteria</taxon>
        <taxon>Pseudomonadati</taxon>
        <taxon>Bacteroidota</taxon>
        <taxon>Cytophagia</taxon>
        <taxon>Cytophagales</taxon>
        <taxon>Hymenobacteraceae</taxon>
        <taxon>Adhaeribacter</taxon>
    </lineage>
</organism>
<keyword evidence="1" id="KW-0732">Signal</keyword>
<name>A0A369QPY6_9BACT</name>
<proteinExistence type="predicted"/>
<dbReference type="Gene3D" id="2.60.40.10">
    <property type="entry name" value="Immunoglobulins"/>
    <property type="match status" value="4"/>
</dbReference>
<feature type="chain" id="PRO_5017033952" evidence="1">
    <location>
        <begin position="29"/>
        <end position="1235"/>
    </location>
</feature>
<evidence type="ECO:0000313" key="4">
    <source>
        <dbReference type="Proteomes" id="UP000253919"/>
    </source>
</evidence>
<gene>
    <name evidence="3" type="ORF">AHMF7616_04365</name>
</gene>
<dbReference type="AlphaFoldDB" id="A0A369QPY6"/>
<dbReference type="Pfam" id="PF18962">
    <property type="entry name" value="Por_Secre_tail"/>
    <property type="match status" value="1"/>
</dbReference>
<dbReference type="InterPro" id="IPR014756">
    <property type="entry name" value="Ig_E-set"/>
</dbReference>
<dbReference type="NCBIfam" id="TIGR04183">
    <property type="entry name" value="Por_Secre_tail"/>
    <property type="match status" value="1"/>
</dbReference>
<sequence length="1235" mass="128481">MENVYLYFRITPGFKCFCLFLLLLVAQAASGQTPEINVRINTTNKPSTSTHTFANQNVNTTSNPPVTFTIENLGTTNLAISGVTLSGPDANQFTLTTTGVTAEVIPGATTTFTANFAPKNITPSTKNAVITIASNDADESAYTINVTGNAFIYNGAITTINPAAGAAIGATVTINGNNLINTTGVTFNGVAATFTIVSTTRVTAVVPAGATTGLISVTNPVGTVSSAQPYNIIPKITSFTPTIAATGSTITINGTSFTGATSVKFNGLEAASFVVNSSTKITAVVPANATTGQISVTTPSGTGTSAASFTPSPAITSITGPGGSTSATVGNTVTINGTSFTPAATVKFVDKNGNALTAPKNYVNNTQLTAVVPLGAVTGLVTVTTNAGAASATFTIANTTYTWNKTTGDWTEPTNWTPARSTPAGTDILLFDGTVTPTATVNLNFATSETVGYLGVIGNATITFSVAADKILNIDNNVSEIEDFNLANLSKLIVTNSVPDADLVINLMRGETGLIGGGLEFRGTGSAEHRLIANNSATNGNTLVFQSNSTFTAAGNFTGSPFGSDFNNSVQFSSNATYYNQSPAGGSPFGNSSSSAVIVFDPNTIYRHDVNTPLDLLNRTYGSININLPAFNQTATGVGNLTLQRDLILTNATAFNLNLVGNIIIGRNITVTRGNLNFNSTSTTIRLDGSGASNKNGAIQGGATTGTINLGTNAHLIIEAGAIVTATKTVAGTGRVSISGTVRTGTTNTAGLSGSATTPFANTLQPLNFNVGSVAEYNGTGSQAISGENYSNLTISGVRTAGSVITLPGTLRISGTFTVAPTGATPSYNTTLNNSTIDFNGDDQIIPAFDYNNVVISGTDDKILGDNVIISGNLSMAANKLYTYDEGNNYNLILGDNATISGEAAGRYVVGNLSTTRDLTSSGSDFGNIGILIGLGPLGSQDLGPTVVNRISGPNSSVLVGEYQGINRTWEVQPTNQPTAPINVTLFWVADDDNGKDLTTARVWKTEGDDPDTYYDVSKTNQNVVNNRRINATIYSFSIFTVSDQNNPLPVELSSFEVAKKGSTAVLTWQTATEKNNQGFAIEISEDARTYKEVGFVKSLNSNSSTPQSYAFTHRAIKAGTFYYRLKQTDWSGATRYYGPKAITFDQVIPALAVFPNPLTSNTPALSVLVGSSVAESVDITVTDVLGKVVYRRSVIVNPAQNEVKVDLNNQAAGVYIIRVISPSTGTNQTRIVKQ</sequence>
<feature type="signal peptide" evidence="1">
    <location>
        <begin position="1"/>
        <end position="28"/>
    </location>
</feature>
<comment type="caution">
    <text evidence="3">The sequence shown here is derived from an EMBL/GenBank/DDBJ whole genome shotgun (WGS) entry which is preliminary data.</text>
</comment>
<dbReference type="CDD" id="cd00102">
    <property type="entry name" value="IPT"/>
    <property type="match status" value="1"/>
</dbReference>
<accession>A0A369QPY6</accession>
<keyword evidence="4" id="KW-1185">Reference proteome</keyword>
<dbReference type="InterPro" id="IPR026444">
    <property type="entry name" value="Secre_tail"/>
</dbReference>
<dbReference type="SUPFAM" id="SSF81296">
    <property type="entry name" value="E set domains"/>
    <property type="match status" value="3"/>
</dbReference>
<evidence type="ECO:0000313" key="3">
    <source>
        <dbReference type="EMBL" id="RDC65735.1"/>
    </source>
</evidence>
<dbReference type="InterPro" id="IPR013783">
    <property type="entry name" value="Ig-like_fold"/>
</dbReference>
<evidence type="ECO:0000259" key="2">
    <source>
        <dbReference type="Pfam" id="PF18962"/>
    </source>
</evidence>
<feature type="domain" description="Secretion system C-terminal sorting" evidence="2">
    <location>
        <begin position="1154"/>
        <end position="1229"/>
    </location>
</feature>
<dbReference type="EMBL" id="QASA01000001">
    <property type="protein sequence ID" value="RDC65735.1"/>
    <property type="molecule type" value="Genomic_DNA"/>
</dbReference>
<dbReference type="NCBIfam" id="NF012200">
    <property type="entry name" value="choice_anch_D"/>
    <property type="match status" value="1"/>
</dbReference>